<keyword evidence="2" id="KW-1133">Transmembrane helix</keyword>
<reference evidence="3" key="1">
    <citation type="submission" date="2023-01" db="EMBL/GenBank/DDBJ databases">
        <title>The chitinases involved in constricting ring structure development in the nematode-trapping fungus Drechslerella dactyloides.</title>
        <authorList>
            <person name="Wang R."/>
            <person name="Zhang L."/>
            <person name="Tang P."/>
            <person name="Li S."/>
            <person name="Liang L."/>
        </authorList>
    </citation>
    <scope>NUCLEOTIDE SEQUENCE</scope>
    <source>
        <strain evidence="3">YMF1.00031</strain>
    </source>
</reference>
<evidence type="ECO:0000256" key="2">
    <source>
        <dbReference type="SAM" id="Phobius"/>
    </source>
</evidence>
<feature type="transmembrane region" description="Helical" evidence="2">
    <location>
        <begin position="17"/>
        <end position="34"/>
    </location>
</feature>
<keyword evidence="2" id="KW-0472">Membrane</keyword>
<organism evidence="3 4">
    <name type="scientific">Drechslerella dactyloides</name>
    <name type="common">Nematode-trapping fungus</name>
    <name type="synonym">Arthrobotrys dactyloides</name>
    <dbReference type="NCBI Taxonomy" id="74499"/>
    <lineage>
        <taxon>Eukaryota</taxon>
        <taxon>Fungi</taxon>
        <taxon>Dikarya</taxon>
        <taxon>Ascomycota</taxon>
        <taxon>Pezizomycotina</taxon>
        <taxon>Orbiliomycetes</taxon>
        <taxon>Orbiliales</taxon>
        <taxon>Orbiliaceae</taxon>
        <taxon>Drechslerella</taxon>
    </lineage>
</organism>
<evidence type="ECO:0000313" key="4">
    <source>
        <dbReference type="Proteomes" id="UP001221413"/>
    </source>
</evidence>
<feature type="region of interest" description="Disordered" evidence="1">
    <location>
        <begin position="338"/>
        <end position="357"/>
    </location>
</feature>
<dbReference type="EMBL" id="JAQGDS010000010">
    <property type="protein sequence ID" value="KAJ6257779.1"/>
    <property type="molecule type" value="Genomic_DNA"/>
</dbReference>
<keyword evidence="2" id="KW-0812">Transmembrane</keyword>
<dbReference type="Proteomes" id="UP001221413">
    <property type="component" value="Unassembled WGS sequence"/>
</dbReference>
<keyword evidence="4" id="KW-1185">Reference proteome</keyword>
<accession>A0AAD6ITK9</accession>
<evidence type="ECO:0000256" key="1">
    <source>
        <dbReference type="SAM" id="MobiDB-lite"/>
    </source>
</evidence>
<protein>
    <submittedName>
        <fullName evidence="3">Uncharacterized protein</fullName>
    </submittedName>
</protein>
<comment type="caution">
    <text evidence="3">The sequence shown here is derived from an EMBL/GenBank/DDBJ whole genome shotgun (WGS) entry which is preliminary data.</text>
</comment>
<sequence length="357" mass="40025">MDDEHSTSATMAMATEGLLWFGLGVGCVLAYRLTVHQLESFKAQCEIPPDETRETVDKATENALKLDTLATLSRGVNYNLSRAAIRIIAERAVADDTLPTLLRRARSLRRAPRRSALKILRFLILGKPKSDNYYENDNDHILSKDSEVRLHHPSVFKALVTACTNSLPRTEPPHPRLGDDVVAIPRDEESEAYALESLRALLRRGGPDAATRALQAGLVRYMRDIPMPSPHANIVSAFNDREYQPGNYFLYDIHDWLLGHDETGEYLKQLKRAGLFEQSRLASMEPCSYRTTGSFDHEVQMFQQSLGEPYPASAAALVEEALDAASTSATPVWDLLEQQQEPREQEPPDQPESWVVV</sequence>
<gene>
    <name evidence="3" type="ORF">Dda_7568</name>
</gene>
<proteinExistence type="predicted"/>
<name>A0AAD6ITK9_DREDA</name>
<dbReference type="AlphaFoldDB" id="A0AAD6ITK9"/>
<evidence type="ECO:0000313" key="3">
    <source>
        <dbReference type="EMBL" id="KAJ6257779.1"/>
    </source>
</evidence>